<accession>A0A3A1P5Z8</accession>
<dbReference type="Gene3D" id="3.10.450.50">
    <property type="match status" value="1"/>
</dbReference>
<evidence type="ECO:0000256" key="1">
    <source>
        <dbReference type="ARBA" id="ARBA00009570"/>
    </source>
</evidence>
<gene>
    <name evidence="3" type="ORF">D2V17_15785</name>
</gene>
<name>A0A3A1P5Z8_9SPHN</name>
<dbReference type="Pfam" id="PF00866">
    <property type="entry name" value="Ring_hydroxyl_B"/>
    <property type="match status" value="1"/>
</dbReference>
<evidence type="ECO:0000313" key="4">
    <source>
        <dbReference type="Proteomes" id="UP000265366"/>
    </source>
</evidence>
<dbReference type="OrthoDB" id="7446267at2"/>
<dbReference type="GO" id="GO:0019380">
    <property type="term" value="P:3-phenylpropionate catabolic process"/>
    <property type="evidence" value="ECO:0007669"/>
    <property type="project" value="TreeGrafter"/>
</dbReference>
<protein>
    <submittedName>
        <fullName evidence="3">Aromatic-ring-hydroxylating dioxygenase subunit beta</fullName>
    </submittedName>
</protein>
<organism evidence="3 4">
    <name type="scientific">Aurantiacibacter xanthus</name>
    <dbReference type="NCBI Taxonomy" id="1784712"/>
    <lineage>
        <taxon>Bacteria</taxon>
        <taxon>Pseudomonadati</taxon>
        <taxon>Pseudomonadota</taxon>
        <taxon>Alphaproteobacteria</taxon>
        <taxon>Sphingomonadales</taxon>
        <taxon>Erythrobacteraceae</taxon>
        <taxon>Aurantiacibacter</taxon>
    </lineage>
</organism>
<comment type="caution">
    <text evidence="3">The sequence shown here is derived from an EMBL/GenBank/DDBJ whole genome shotgun (WGS) entry which is preliminary data.</text>
</comment>
<dbReference type="CDD" id="cd00667">
    <property type="entry name" value="ring_hydroxylating_dioxygenases_beta"/>
    <property type="match status" value="1"/>
</dbReference>
<dbReference type="PANTHER" id="PTHR41534">
    <property type="entry name" value="BLR3401 PROTEIN"/>
    <property type="match status" value="1"/>
</dbReference>
<dbReference type="Proteomes" id="UP000265366">
    <property type="component" value="Unassembled WGS sequence"/>
</dbReference>
<sequence>MSALQAELAHLLSHEARLLDESRFAEWIDLYTPDCLYWMPAWREDGTLTQDPDTELSMIFYRGRRNLEDRVKRLNSGHSVASNAMTRVTHMVTNVILDEDDNATARTRAAFLVNVYDARTSLTHNFFGSYRHAFRRDGEAWKISEKIIHLQNEVIPTMLDIYSI</sequence>
<dbReference type="RefSeq" id="WP_119593820.1">
    <property type="nucleotide sequence ID" value="NZ_QXFM01000120.1"/>
</dbReference>
<dbReference type="SUPFAM" id="SSF54427">
    <property type="entry name" value="NTF2-like"/>
    <property type="match status" value="1"/>
</dbReference>
<dbReference type="GO" id="GO:0051213">
    <property type="term" value="F:dioxygenase activity"/>
    <property type="evidence" value="ECO:0007669"/>
    <property type="project" value="UniProtKB-KW"/>
</dbReference>
<keyword evidence="3" id="KW-0223">Dioxygenase</keyword>
<proteinExistence type="inferred from homology"/>
<dbReference type="AlphaFoldDB" id="A0A3A1P5Z8"/>
<comment type="similarity">
    <text evidence="1">Belongs to the bacterial ring-hydroxylating dioxygenase beta subunit family.</text>
</comment>
<dbReference type="PANTHER" id="PTHR41534:SF2">
    <property type="entry name" value="3-PHENYLPROPIONATE_CINNAMIC ACID DIOXYGENASE SUBUNIT BETA"/>
    <property type="match status" value="1"/>
</dbReference>
<keyword evidence="4" id="KW-1185">Reference proteome</keyword>
<reference evidence="3 4" key="1">
    <citation type="submission" date="2018-08" db="EMBL/GenBank/DDBJ databases">
        <title>Erythrobacter zhengii sp.nov., a bacterium isolated from deep-sea sediment.</title>
        <authorList>
            <person name="Fang C."/>
            <person name="Wu Y.-H."/>
            <person name="Sun C."/>
            <person name="Wang H."/>
            <person name="Cheng H."/>
            <person name="Meng F.-X."/>
            <person name="Wang C.-S."/>
            <person name="Xu X.-W."/>
        </authorList>
    </citation>
    <scope>NUCLEOTIDE SEQUENCE [LARGE SCALE GENOMIC DNA]</scope>
    <source>
        <strain evidence="3 4">CCTCC AB 2015396</strain>
    </source>
</reference>
<evidence type="ECO:0000313" key="3">
    <source>
        <dbReference type="EMBL" id="RIV82243.1"/>
    </source>
</evidence>
<dbReference type="InterPro" id="IPR000391">
    <property type="entry name" value="Rng_hydr_dOase-bsu"/>
</dbReference>
<dbReference type="EMBL" id="QXFM01000120">
    <property type="protein sequence ID" value="RIV82243.1"/>
    <property type="molecule type" value="Genomic_DNA"/>
</dbReference>
<keyword evidence="2" id="KW-0560">Oxidoreductase</keyword>
<evidence type="ECO:0000256" key="2">
    <source>
        <dbReference type="ARBA" id="ARBA00023002"/>
    </source>
</evidence>
<dbReference type="InterPro" id="IPR032710">
    <property type="entry name" value="NTF2-like_dom_sf"/>
</dbReference>